<evidence type="ECO:0000259" key="1">
    <source>
        <dbReference type="PROSITE" id="PS50878"/>
    </source>
</evidence>
<name>A0A8S2GUS4_9BILA</name>
<dbReference type="AlphaFoldDB" id="A0A8S2GUS4"/>
<dbReference type="Proteomes" id="UP000682733">
    <property type="component" value="Unassembled WGS sequence"/>
</dbReference>
<feature type="domain" description="Reverse transcriptase" evidence="1">
    <location>
        <begin position="1"/>
        <end position="169"/>
    </location>
</feature>
<dbReference type="EMBL" id="CAJNOK010000900">
    <property type="protein sequence ID" value="CAF0782152.1"/>
    <property type="molecule type" value="Genomic_DNA"/>
</dbReference>
<organism evidence="3 4">
    <name type="scientific">Didymodactylos carnosus</name>
    <dbReference type="NCBI Taxonomy" id="1234261"/>
    <lineage>
        <taxon>Eukaryota</taxon>
        <taxon>Metazoa</taxon>
        <taxon>Spiralia</taxon>
        <taxon>Gnathifera</taxon>
        <taxon>Rotifera</taxon>
        <taxon>Eurotatoria</taxon>
        <taxon>Bdelloidea</taxon>
        <taxon>Philodinida</taxon>
        <taxon>Philodinidae</taxon>
        <taxon>Didymodactylos</taxon>
    </lineage>
</organism>
<reference evidence="3" key="1">
    <citation type="submission" date="2021-02" db="EMBL/GenBank/DDBJ databases">
        <authorList>
            <person name="Nowell W R."/>
        </authorList>
    </citation>
    <scope>NUCLEOTIDE SEQUENCE</scope>
</reference>
<dbReference type="InterPro" id="IPR000477">
    <property type="entry name" value="RT_dom"/>
</dbReference>
<comment type="caution">
    <text evidence="3">The sequence shown here is derived from an EMBL/GenBank/DDBJ whole genome shotgun (WGS) entry which is preliminary data.</text>
</comment>
<evidence type="ECO:0000313" key="4">
    <source>
        <dbReference type="Proteomes" id="UP000682733"/>
    </source>
</evidence>
<gene>
    <name evidence="2" type="ORF">OVA965_LOCUS3670</name>
    <name evidence="3" type="ORF">TMI583_LOCUS3668</name>
</gene>
<accession>A0A8S2GUS4</accession>
<dbReference type="PANTHER" id="PTHR19446">
    <property type="entry name" value="REVERSE TRANSCRIPTASES"/>
    <property type="match status" value="1"/>
</dbReference>
<evidence type="ECO:0000313" key="3">
    <source>
        <dbReference type="EMBL" id="CAF3563925.1"/>
    </source>
</evidence>
<sequence>MHFVHALDAGHVDEYIERMKKASSRKNSYFADRFYSGDSTTNQLVDLVHEIGENLDSNKFTIAVFLDFAKAFDKVWHKGLLYKLKQKGVRPKLLKWFQGYLTARKCTTLVNGQFSLPLVMDRGVPQGSILGPFLVLIFIDDICDNKQSKFRLFADDTSMYHSSDNIFNK</sequence>
<dbReference type="Proteomes" id="UP000677228">
    <property type="component" value="Unassembled WGS sequence"/>
</dbReference>
<dbReference type="Pfam" id="PF00078">
    <property type="entry name" value="RVT_1"/>
    <property type="match status" value="1"/>
</dbReference>
<dbReference type="PROSITE" id="PS50878">
    <property type="entry name" value="RT_POL"/>
    <property type="match status" value="1"/>
</dbReference>
<protein>
    <recommendedName>
        <fullName evidence="1">Reverse transcriptase domain-containing protein</fullName>
    </recommendedName>
</protein>
<evidence type="ECO:0000313" key="2">
    <source>
        <dbReference type="EMBL" id="CAF0782152.1"/>
    </source>
</evidence>
<dbReference type="EMBL" id="CAJOBA010000900">
    <property type="protein sequence ID" value="CAF3563925.1"/>
    <property type="molecule type" value="Genomic_DNA"/>
</dbReference>
<proteinExistence type="predicted"/>